<dbReference type="EMBL" id="JACEIK010000386">
    <property type="protein sequence ID" value="MCD7456128.1"/>
    <property type="molecule type" value="Genomic_DNA"/>
</dbReference>
<accession>A0ABS8SB82</accession>
<evidence type="ECO:0000313" key="2">
    <source>
        <dbReference type="EMBL" id="MCD7456128.1"/>
    </source>
</evidence>
<comment type="caution">
    <text evidence="2">The sequence shown here is derived from an EMBL/GenBank/DDBJ whole genome shotgun (WGS) entry which is preliminary data.</text>
</comment>
<gene>
    <name evidence="2" type="ORF">HAX54_030703</name>
</gene>
<evidence type="ECO:0000313" key="3">
    <source>
        <dbReference type="Proteomes" id="UP000823775"/>
    </source>
</evidence>
<reference evidence="2 3" key="1">
    <citation type="journal article" date="2021" name="BMC Genomics">
        <title>Datura genome reveals duplications of psychoactive alkaloid biosynthetic genes and high mutation rate following tissue culture.</title>
        <authorList>
            <person name="Rajewski A."/>
            <person name="Carter-House D."/>
            <person name="Stajich J."/>
            <person name="Litt A."/>
        </authorList>
    </citation>
    <scope>NUCLEOTIDE SEQUENCE [LARGE SCALE GENOMIC DNA]</scope>
    <source>
        <strain evidence="2">AR-01</strain>
    </source>
</reference>
<proteinExistence type="predicted"/>
<name>A0ABS8SB82_DATST</name>
<dbReference type="Proteomes" id="UP000823775">
    <property type="component" value="Unassembled WGS sequence"/>
</dbReference>
<evidence type="ECO:0000256" key="1">
    <source>
        <dbReference type="SAM" id="MobiDB-lite"/>
    </source>
</evidence>
<sequence length="72" mass="6535">MVEDGGGVAAVAGVSAITGEAAGDDGEETPGTGDDAGVMTGVSNPGLGVPGTGAATVDDGVVAGEFIGETNG</sequence>
<organism evidence="2 3">
    <name type="scientific">Datura stramonium</name>
    <name type="common">Jimsonweed</name>
    <name type="synonym">Common thornapple</name>
    <dbReference type="NCBI Taxonomy" id="4076"/>
    <lineage>
        <taxon>Eukaryota</taxon>
        <taxon>Viridiplantae</taxon>
        <taxon>Streptophyta</taxon>
        <taxon>Embryophyta</taxon>
        <taxon>Tracheophyta</taxon>
        <taxon>Spermatophyta</taxon>
        <taxon>Magnoliopsida</taxon>
        <taxon>eudicotyledons</taxon>
        <taxon>Gunneridae</taxon>
        <taxon>Pentapetalae</taxon>
        <taxon>asterids</taxon>
        <taxon>lamiids</taxon>
        <taxon>Solanales</taxon>
        <taxon>Solanaceae</taxon>
        <taxon>Solanoideae</taxon>
        <taxon>Datureae</taxon>
        <taxon>Datura</taxon>
    </lineage>
</organism>
<feature type="region of interest" description="Disordered" evidence="1">
    <location>
        <begin position="18"/>
        <end position="55"/>
    </location>
</feature>
<keyword evidence="3" id="KW-1185">Reference proteome</keyword>
<protein>
    <submittedName>
        <fullName evidence="2">Uncharacterized protein</fullName>
    </submittedName>
</protein>